<evidence type="ECO:0000256" key="1">
    <source>
        <dbReference type="SAM" id="MobiDB-lite"/>
    </source>
</evidence>
<feature type="compositionally biased region" description="Polar residues" evidence="1">
    <location>
        <begin position="318"/>
        <end position="335"/>
    </location>
</feature>
<accession>A0AAD6S6S4</accession>
<comment type="caution">
    <text evidence="2">The sequence shown here is derived from an EMBL/GenBank/DDBJ whole genome shotgun (WGS) entry which is preliminary data.</text>
</comment>
<dbReference type="Proteomes" id="UP001218188">
    <property type="component" value="Unassembled WGS sequence"/>
</dbReference>
<protein>
    <submittedName>
        <fullName evidence="2">Uncharacterized protein</fullName>
    </submittedName>
</protein>
<evidence type="ECO:0000313" key="2">
    <source>
        <dbReference type="EMBL" id="KAJ7021266.1"/>
    </source>
</evidence>
<feature type="region of interest" description="Disordered" evidence="1">
    <location>
        <begin position="289"/>
        <end position="340"/>
    </location>
</feature>
<proteinExistence type="predicted"/>
<name>A0AAD6S6S4_9AGAR</name>
<dbReference type="EMBL" id="JARJCM010000237">
    <property type="protein sequence ID" value="KAJ7021266.1"/>
    <property type="molecule type" value="Genomic_DNA"/>
</dbReference>
<gene>
    <name evidence="2" type="ORF">C8F04DRAFT_1241479</name>
</gene>
<feature type="compositionally biased region" description="Basic and acidic residues" evidence="1">
    <location>
        <begin position="303"/>
        <end position="316"/>
    </location>
</feature>
<reference evidence="2" key="1">
    <citation type="submission" date="2023-03" db="EMBL/GenBank/DDBJ databases">
        <title>Massive genome expansion in bonnet fungi (Mycena s.s.) driven by repeated elements and novel gene families across ecological guilds.</title>
        <authorList>
            <consortium name="Lawrence Berkeley National Laboratory"/>
            <person name="Harder C.B."/>
            <person name="Miyauchi S."/>
            <person name="Viragh M."/>
            <person name="Kuo A."/>
            <person name="Thoen E."/>
            <person name="Andreopoulos B."/>
            <person name="Lu D."/>
            <person name="Skrede I."/>
            <person name="Drula E."/>
            <person name="Henrissat B."/>
            <person name="Morin E."/>
            <person name="Kohler A."/>
            <person name="Barry K."/>
            <person name="LaButti K."/>
            <person name="Morin E."/>
            <person name="Salamov A."/>
            <person name="Lipzen A."/>
            <person name="Mereny Z."/>
            <person name="Hegedus B."/>
            <person name="Baldrian P."/>
            <person name="Stursova M."/>
            <person name="Weitz H."/>
            <person name="Taylor A."/>
            <person name="Grigoriev I.V."/>
            <person name="Nagy L.G."/>
            <person name="Martin F."/>
            <person name="Kauserud H."/>
        </authorList>
    </citation>
    <scope>NUCLEOTIDE SEQUENCE</scope>
    <source>
        <strain evidence="2">CBHHK200</strain>
    </source>
</reference>
<evidence type="ECO:0000313" key="3">
    <source>
        <dbReference type="Proteomes" id="UP001218188"/>
    </source>
</evidence>
<dbReference type="AlphaFoldDB" id="A0AAD6S6S4"/>
<keyword evidence="3" id="KW-1185">Reference proteome</keyword>
<organism evidence="2 3">
    <name type="scientific">Mycena alexandri</name>
    <dbReference type="NCBI Taxonomy" id="1745969"/>
    <lineage>
        <taxon>Eukaryota</taxon>
        <taxon>Fungi</taxon>
        <taxon>Dikarya</taxon>
        <taxon>Basidiomycota</taxon>
        <taxon>Agaricomycotina</taxon>
        <taxon>Agaricomycetes</taxon>
        <taxon>Agaricomycetidae</taxon>
        <taxon>Agaricales</taxon>
        <taxon>Marasmiineae</taxon>
        <taxon>Mycenaceae</taxon>
        <taxon>Mycena</taxon>
    </lineage>
</organism>
<sequence>MSDKCDDCGLTFPLREGVGPCQKCVKLQDHDRDSAAYKDIQKRPQCLACGITRRNMSSSGSTQSCGDSNCNLILNVTVNPPANSQLSGAPEPLGTSLALNAAREAHDARVVSLRQRFKLPLSGPNPGTQLNTAALLAHEHGGGLPGDSLIMICWEARSSKNSKLDARLGSASKKWATTLYMEDIKADIVQVINVEWTKQNLVALRNDVISFRWLVDRLLEPGTSTMTLGEFYAYHSTPTNAPIYLHEVPKKWKHFLKHAKSSPFICLELYIDYEAWKLHKESIENMGSLMSSSVSERSRKRGRADSSRDLGAEKQKLPRSSTPAESLASEFNPSKRTGRAVVQKQSEITYRKITCITTVATGGPRLKAGEDKSKREAYALWMTESYVRALTLAGVCSR</sequence>